<gene>
    <name evidence="1" type="ORF">KK2020170_23060</name>
</gene>
<dbReference type="RefSeq" id="WP_221258517.1">
    <property type="nucleotide sequence ID" value="NZ_AP024749.1"/>
</dbReference>
<organism evidence="1 2">
    <name type="scientific">Flavobacterium okayamense</name>
    <dbReference type="NCBI Taxonomy" id="2830782"/>
    <lineage>
        <taxon>Bacteria</taxon>
        <taxon>Pseudomonadati</taxon>
        <taxon>Bacteroidota</taxon>
        <taxon>Flavobacteriia</taxon>
        <taxon>Flavobacteriales</taxon>
        <taxon>Flavobacteriaceae</taxon>
        <taxon>Flavobacterium</taxon>
    </lineage>
</organism>
<protein>
    <submittedName>
        <fullName evidence="1">Uncharacterized protein</fullName>
    </submittedName>
</protein>
<evidence type="ECO:0000313" key="2">
    <source>
        <dbReference type="Proteomes" id="UP000825258"/>
    </source>
</evidence>
<dbReference type="Proteomes" id="UP000825258">
    <property type="component" value="Chromosome"/>
</dbReference>
<keyword evidence="2" id="KW-1185">Reference proteome</keyword>
<proteinExistence type="predicted"/>
<name>A0ABM7S907_9FLAO</name>
<reference evidence="1 2" key="1">
    <citation type="submission" date="2021-06" db="EMBL/GenBank/DDBJ databases">
        <title>Whole genome sequences of Flavobacterium sp. KK2020170 and assembly.</title>
        <authorList>
            <person name="Kitahara K."/>
            <person name="Miyoshi S."/>
            <person name="Uesaka K."/>
        </authorList>
    </citation>
    <scope>NUCLEOTIDE SEQUENCE [LARGE SCALE GENOMIC DNA]</scope>
    <source>
        <strain evidence="1 2">KK2020170</strain>
    </source>
</reference>
<sequence>MEEVKNIFFKSNLFSSDKKLVFHPEYLELTNKKSNIFKSKFEKESIANFRYGIKWLNGYAFTFGRIYCIDIENDKNEIIKIRLKSFYGFNLKSLSDKYVKIIDFLQDYYFDDISRKYLYNFTNDISFIINNIEFNKNGIILKKKHCSLGRCRN</sequence>
<evidence type="ECO:0000313" key="1">
    <source>
        <dbReference type="EMBL" id="BCY29438.1"/>
    </source>
</evidence>
<dbReference type="EMBL" id="AP024749">
    <property type="protein sequence ID" value="BCY29438.1"/>
    <property type="molecule type" value="Genomic_DNA"/>
</dbReference>
<accession>A0ABM7S907</accession>